<feature type="compositionally biased region" description="Low complexity" evidence="1">
    <location>
        <begin position="21"/>
        <end position="62"/>
    </location>
</feature>
<evidence type="ECO:0000256" key="1">
    <source>
        <dbReference type="SAM" id="MobiDB-lite"/>
    </source>
</evidence>
<name>A0ABY9J5Q4_9ACTN</name>
<feature type="region of interest" description="Disordered" evidence="1">
    <location>
        <begin position="1"/>
        <end position="71"/>
    </location>
</feature>
<reference evidence="2 3" key="1">
    <citation type="submission" date="2023-03" db="EMBL/GenBank/DDBJ databases">
        <title>Isolation and description of six Streptomyces strains from soil environments, able to metabolize different microbial glucans.</title>
        <authorList>
            <person name="Widen T."/>
            <person name="Larsbrink J."/>
        </authorList>
    </citation>
    <scope>NUCLEOTIDE SEQUENCE [LARGE SCALE GENOMIC DNA]</scope>
    <source>
        <strain evidence="2 3">Alt2</strain>
    </source>
</reference>
<dbReference type="RefSeq" id="WP_306106255.1">
    <property type="nucleotide sequence ID" value="NZ_CP120988.1"/>
</dbReference>
<proteinExistence type="predicted"/>
<gene>
    <name evidence="2" type="ORF">P8A19_41510</name>
</gene>
<protein>
    <submittedName>
        <fullName evidence="2">Uncharacterized protein</fullName>
    </submittedName>
</protein>
<organism evidence="2 3">
    <name type="scientific">Streptomyces poriferorum</name>
    <dbReference type="NCBI Taxonomy" id="2798799"/>
    <lineage>
        <taxon>Bacteria</taxon>
        <taxon>Bacillati</taxon>
        <taxon>Actinomycetota</taxon>
        <taxon>Actinomycetes</taxon>
        <taxon>Kitasatosporales</taxon>
        <taxon>Streptomycetaceae</taxon>
        <taxon>Streptomyces</taxon>
    </lineage>
</organism>
<evidence type="ECO:0000313" key="2">
    <source>
        <dbReference type="EMBL" id="WLQ61482.1"/>
    </source>
</evidence>
<dbReference type="EMBL" id="CP120988">
    <property type="protein sequence ID" value="WLQ61482.1"/>
    <property type="molecule type" value="Genomic_DNA"/>
</dbReference>
<accession>A0ABY9J5Q4</accession>
<evidence type="ECO:0000313" key="3">
    <source>
        <dbReference type="Proteomes" id="UP001235744"/>
    </source>
</evidence>
<keyword evidence="3" id="KW-1185">Reference proteome</keyword>
<dbReference type="Proteomes" id="UP001235744">
    <property type="component" value="Chromosome"/>
</dbReference>
<sequence length="185" mass="19411">MALSLHEPFDSIRDMQQPASTATGRTVTAPGTPAAATPAAPAANSTPAAVSPAPSAVPSTPVLPEPGAGPRADHLVQRALDRANPRDLAAPNEAELTALGNAVWTAEVTGARRRRWPHYFRAPDAPAAYSKVRIQAAIARRDRSRSAGAVVHLVWAGADPSGTYLDGRTATVQFARQGETWTPVR</sequence>